<dbReference type="AlphaFoldDB" id="A0A8H6FU53"/>
<keyword evidence="2" id="KW-0472">Membrane</keyword>
<gene>
    <name evidence="4" type="ORF">HO173_006992</name>
</gene>
<feature type="compositionally biased region" description="Basic and acidic residues" evidence="1">
    <location>
        <begin position="380"/>
        <end position="394"/>
    </location>
</feature>
<feature type="compositionally biased region" description="Low complexity" evidence="1">
    <location>
        <begin position="347"/>
        <end position="379"/>
    </location>
</feature>
<keyword evidence="2" id="KW-0812">Transmembrane</keyword>
<feature type="transmembrane region" description="Helical" evidence="2">
    <location>
        <begin position="250"/>
        <end position="268"/>
    </location>
</feature>
<dbReference type="Proteomes" id="UP000578531">
    <property type="component" value="Unassembled WGS sequence"/>
</dbReference>
<protein>
    <recommendedName>
        <fullName evidence="3">DUF6594 domain-containing protein</fullName>
    </recommendedName>
</protein>
<evidence type="ECO:0000313" key="4">
    <source>
        <dbReference type="EMBL" id="KAF6234772.1"/>
    </source>
</evidence>
<reference evidence="4 5" key="1">
    <citation type="journal article" date="2020" name="Genomics">
        <title>Complete, high-quality genomes from long-read metagenomic sequencing of two wolf lichen thalli reveals enigmatic genome architecture.</title>
        <authorList>
            <person name="McKenzie S.K."/>
            <person name="Walston R.F."/>
            <person name="Allen J.L."/>
        </authorList>
    </citation>
    <scope>NUCLEOTIDE SEQUENCE [LARGE SCALE GENOMIC DNA]</scope>
    <source>
        <strain evidence="4">WasteWater2</strain>
    </source>
</reference>
<evidence type="ECO:0000256" key="1">
    <source>
        <dbReference type="SAM" id="MobiDB-lite"/>
    </source>
</evidence>
<dbReference type="PANTHER" id="PTHR34502">
    <property type="entry name" value="DUF6594 DOMAIN-CONTAINING PROTEIN-RELATED"/>
    <property type="match status" value="1"/>
</dbReference>
<feature type="transmembrane region" description="Helical" evidence="2">
    <location>
        <begin position="275"/>
        <end position="293"/>
    </location>
</feature>
<dbReference type="Pfam" id="PF20237">
    <property type="entry name" value="DUF6594"/>
    <property type="match status" value="1"/>
</dbReference>
<dbReference type="GeneID" id="59288649"/>
<feature type="domain" description="DUF6594" evidence="3">
    <location>
        <begin position="16"/>
        <end position="287"/>
    </location>
</feature>
<evidence type="ECO:0000256" key="2">
    <source>
        <dbReference type="SAM" id="Phobius"/>
    </source>
</evidence>
<evidence type="ECO:0000313" key="5">
    <source>
        <dbReference type="Proteomes" id="UP000578531"/>
    </source>
</evidence>
<feature type="transmembrane region" description="Helical" evidence="2">
    <location>
        <begin position="211"/>
        <end position="235"/>
    </location>
</feature>
<feature type="region of interest" description="Disordered" evidence="1">
    <location>
        <begin position="344"/>
        <end position="429"/>
    </location>
</feature>
<keyword evidence="2" id="KW-1133">Transmembrane helix</keyword>
<proteinExistence type="predicted"/>
<organism evidence="4 5">
    <name type="scientific">Letharia columbiana</name>
    <dbReference type="NCBI Taxonomy" id="112416"/>
    <lineage>
        <taxon>Eukaryota</taxon>
        <taxon>Fungi</taxon>
        <taxon>Dikarya</taxon>
        <taxon>Ascomycota</taxon>
        <taxon>Pezizomycotina</taxon>
        <taxon>Lecanoromycetes</taxon>
        <taxon>OSLEUM clade</taxon>
        <taxon>Lecanoromycetidae</taxon>
        <taxon>Lecanorales</taxon>
        <taxon>Lecanorineae</taxon>
        <taxon>Parmeliaceae</taxon>
        <taxon>Letharia</taxon>
    </lineage>
</organism>
<evidence type="ECO:0000259" key="3">
    <source>
        <dbReference type="Pfam" id="PF20237"/>
    </source>
</evidence>
<dbReference type="EMBL" id="JACCJC010000028">
    <property type="protein sequence ID" value="KAF6234772.1"/>
    <property type="molecule type" value="Genomic_DNA"/>
</dbReference>
<accession>A0A8H6FU53</accession>
<dbReference type="PANTHER" id="PTHR34502:SF3">
    <property type="entry name" value="DUF6594 DOMAIN-CONTAINING PROTEIN"/>
    <property type="match status" value="1"/>
</dbReference>
<keyword evidence="5" id="KW-1185">Reference proteome</keyword>
<dbReference type="RefSeq" id="XP_037164161.1">
    <property type="nucleotide sequence ID" value="XM_037308897.1"/>
</dbReference>
<sequence length="429" mass="49409">MSKPKVRKLQDYPRGFPKISCFLDSDDAFMVYRRFGSVYSRLLLSKQDEMSRMEATLLAMDQTDHADGNESYLMSRPFDVEREEIPEVWKGQSRVKLLERMEKVALEYAELLLKAQKLKAMDRPSNRDYRSVLHFMENDGGQLFEEDMGFIYEKEDLITLRPGREYAWLDGLLERTLKVLRCRLIKFFFCPKETRDKTDDKDIHYYDRDRISTCVTMMITTIVLALLVVPIWLLYRFSIQGTIATSPDTIGVVLVFTLVFSAALTGFTKARRHEIVAASAGYCAVLVVFLGNVNNKDTSDGTDCAQETWKLYIGLRILEVNSKQRAPYDSVRYDDRYLEPRYATTLSEPRSASSGKSSSSQSGRSSNSDKVPLSISHGSSSRDDGRSKTTDERYYPQSFLDHGQPQKKSLSCQTKDKDQRYYTNSSYYR</sequence>
<comment type="caution">
    <text evidence="4">The sequence shown here is derived from an EMBL/GenBank/DDBJ whole genome shotgun (WGS) entry which is preliminary data.</text>
</comment>
<dbReference type="OrthoDB" id="5342093at2759"/>
<name>A0A8H6FU53_9LECA</name>
<dbReference type="InterPro" id="IPR046529">
    <property type="entry name" value="DUF6594"/>
</dbReference>